<keyword evidence="4" id="KW-1185">Reference proteome</keyword>
<evidence type="ECO:0000313" key="2">
    <source>
        <dbReference type="EMBL" id="KAK3249252.1"/>
    </source>
</evidence>
<dbReference type="EMBL" id="LGRX02027498">
    <property type="protein sequence ID" value="KAK3249252.1"/>
    <property type="molecule type" value="Genomic_DNA"/>
</dbReference>
<feature type="compositionally biased region" description="Basic residues" evidence="1">
    <location>
        <begin position="1"/>
        <end position="11"/>
    </location>
</feature>
<feature type="region of interest" description="Disordered" evidence="1">
    <location>
        <begin position="1"/>
        <end position="30"/>
    </location>
</feature>
<proteinExistence type="predicted"/>
<dbReference type="Proteomes" id="UP001190700">
    <property type="component" value="Unassembled WGS sequence"/>
</dbReference>
<protein>
    <submittedName>
        <fullName evidence="3">Uncharacterized protein</fullName>
    </submittedName>
</protein>
<sequence>MNSKGATKRTARGSPLVGQKGGKGAMPPLRNRAALDDEQTGTLLRQTPGLHAVLAGIPPRESVWDEEEKGETVYTLLRNCTAVGSDKVDEYYIPTGRQGQIMVAPLRSYGPLVVEYLQHLTAAVRHFHQLVEGTMVVSQDTLPKIRWVGDKVAAICLTFVKPEYAATVMSTTLAHLPLYCGKLGADIIADSERAIPRVRIANREGDRGGAEERQLCITSVELKG</sequence>
<gene>
    <name evidence="3" type="ORF">CYMTET_3828</name>
    <name evidence="2" type="ORF">CYMTET_41311</name>
</gene>
<dbReference type="EMBL" id="LGRX02000403">
    <property type="protein sequence ID" value="KAK3288705.1"/>
    <property type="molecule type" value="Genomic_DNA"/>
</dbReference>
<reference evidence="3 4" key="1">
    <citation type="journal article" date="2015" name="Genome Biol. Evol.">
        <title>Comparative Genomics of a Bacterivorous Green Alga Reveals Evolutionary Causalities and Consequences of Phago-Mixotrophic Mode of Nutrition.</title>
        <authorList>
            <person name="Burns J.A."/>
            <person name="Paasch A."/>
            <person name="Narechania A."/>
            <person name="Kim E."/>
        </authorList>
    </citation>
    <scope>NUCLEOTIDE SEQUENCE [LARGE SCALE GENOMIC DNA]</scope>
    <source>
        <strain evidence="3">PLY_AMNH</strain>
    </source>
</reference>
<evidence type="ECO:0000313" key="3">
    <source>
        <dbReference type="EMBL" id="KAK3288705.1"/>
    </source>
</evidence>
<dbReference type="AlphaFoldDB" id="A0AAE0H2V0"/>
<accession>A0AAE0H2V0</accession>
<organism evidence="3 4">
    <name type="scientific">Cymbomonas tetramitiformis</name>
    <dbReference type="NCBI Taxonomy" id="36881"/>
    <lineage>
        <taxon>Eukaryota</taxon>
        <taxon>Viridiplantae</taxon>
        <taxon>Chlorophyta</taxon>
        <taxon>Pyramimonadophyceae</taxon>
        <taxon>Pyramimonadales</taxon>
        <taxon>Pyramimonadaceae</taxon>
        <taxon>Cymbomonas</taxon>
    </lineage>
</organism>
<name>A0AAE0H2V0_9CHLO</name>
<evidence type="ECO:0000313" key="4">
    <source>
        <dbReference type="Proteomes" id="UP001190700"/>
    </source>
</evidence>
<evidence type="ECO:0000256" key="1">
    <source>
        <dbReference type="SAM" id="MobiDB-lite"/>
    </source>
</evidence>
<comment type="caution">
    <text evidence="3">The sequence shown here is derived from an EMBL/GenBank/DDBJ whole genome shotgun (WGS) entry which is preliminary data.</text>
</comment>
<reference evidence="3" key="2">
    <citation type="submission" date="2023-06" db="EMBL/GenBank/DDBJ databases">
        <title>Long-read-based genome assembly of the green algal bacterivore Cymbomonas tetramitiformis.</title>
        <authorList>
            <person name="Gyaltshen Y."/>
            <person name="Rozenberg A."/>
            <person name="Paasch A."/>
            <person name="Burns J.A."/>
            <person name="Warring S."/>
            <person name="Larson R."/>
            <person name="Maurer-Alcala X."/>
            <person name="Dacks J."/>
            <person name="Kim E."/>
        </authorList>
    </citation>
    <scope>NUCLEOTIDE SEQUENCE</scope>
    <source>
        <strain evidence="3">PLY_AMNH</strain>
    </source>
</reference>